<sequence>MKYKKWFSSSAAILLLASTFASPQQAYATEIKEQDSSVTGYGGAVASEDPDASAAGMEILEQGGNAVDAAVAVAAVQGVTRPFSGGIGGGGMMLIHMEDEEEPIAIDSRSISPQAFDDESYMDEETGLIAPSAQRISSGAAFSIPGTVKNWEEALESYGTMSLKEVLAPAIKVAEEGFEVDANFSREVEENVERFRLFTSTKELFLDEESNPPKPGDILTNEDLAHTYRMIGEGGSEAFYEGGIADEVITTINTPPLVDDPDFSAVSSLWDEEEIIEGDLTREDLADYETNTYDATKSDYKGYDIYGVPPSSSGGITIGETFNILDQYDLSEMSKTDAYHYFMEATRLAIADRREYIGDPEKGYVPTTGMLSKGYAEERNHQIKDDRAAHGQIAPGNPWPYEENPDLKPDAPIQETEFSYDFDGDDGDAWSKEKFHRLDTGPQSSPYDSSLVIENNTGKLSLNEKKEGRGSAYGRATANMDTFDNPELTMSFRASEVGNDQRLRIWLQGDVWRSGSSIPENGYGLEINTETEEAVLLRSKNSRFSTLERFDYPLTTEWYNLRFLVDQNVLKVGIWENGEEEPEEWLAVHTLEEEDQLPYSEGKFLLSGINFESDSDIDFFMDDVRVEEWKEGDEPEEPATADAKMFESPSLNTSTSIEEEEAFIEEEQQRLEEAGEQNLEADESTIHASVSDREGNIASYTTTIVSIGGNGMVVPGHGFLLNNALYGRIPTEDRSHPNYPRPGMRSLSSMSPTLVMEDGNPVLTLGAPGSDTILTTVSQIMMSHLDFGMSLPEAFAEPRVSQRNNFNSRADYEENYWNGEFDAMKDEWEAMGHRFSAVTAEQGIGAATGIEFLENGQVTPTAEEVRRGGGSAVVESDEPIAENEKPGNGPPDDIPGKGPDGNPGQGPPDETPGNGPPDDLPGQDHQKNNK</sequence>
<accession>A0A917EV07</accession>
<feature type="coiled-coil region" evidence="5">
    <location>
        <begin position="654"/>
        <end position="684"/>
    </location>
</feature>
<evidence type="ECO:0000313" key="9">
    <source>
        <dbReference type="Proteomes" id="UP000660110"/>
    </source>
</evidence>
<evidence type="ECO:0000256" key="3">
    <source>
        <dbReference type="ARBA" id="ARBA00022801"/>
    </source>
</evidence>
<dbReference type="Gene3D" id="1.10.246.130">
    <property type="match status" value="1"/>
</dbReference>
<dbReference type="Gene3D" id="3.60.20.40">
    <property type="match status" value="1"/>
</dbReference>
<keyword evidence="3" id="KW-0378">Hydrolase</keyword>
<keyword evidence="9" id="KW-1185">Reference proteome</keyword>
<name>A0A917EV07_HALAA</name>
<evidence type="ECO:0000256" key="5">
    <source>
        <dbReference type="SAM" id="Coils"/>
    </source>
</evidence>
<dbReference type="InterPro" id="IPR029055">
    <property type="entry name" value="Ntn_hydrolases_N"/>
</dbReference>
<evidence type="ECO:0000256" key="7">
    <source>
        <dbReference type="SAM" id="SignalP"/>
    </source>
</evidence>
<dbReference type="InterPro" id="IPR043137">
    <property type="entry name" value="GGT_ssub_C"/>
</dbReference>
<dbReference type="EMBL" id="BMEL01000002">
    <property type="protein sequence ID" value="GGF20224.1"/>
    <property type="molecule type" value="Genomic_DNA"/>
</dbReference>
<dbReference type="SUPFAM" id="SSF56235">
    <property type="entry name" value="N-terminal nucleophile aminohydrolases (Ntn hydrolases)"/>
    <property type="match status" value="2"/>
</dbReference>
<dbReference type="Gene3D" id="2.60.120.560">
    <property type="entry name" value="Exo-inulinase, domain 1"/>
    <property type="match status" value="1"/>
</dbReference>
<dbReference type="Pfam" id="PF01019">
    <property type="entry name" value="G_glu_transpept"/>
    <property type="match status" value="2"/>
</dbReference>
<dbReference type="AlphaFoldDB" id="A0A917EV07"/>
<keyword evidence="4" id="KW-0865">Zymogen</keyword>
<feature type="signal peptide" evidence="7">
    <location>
        <begin position="1"/>
        <end position="28"/>
    </location>
</feature>
<comment type="caution">
    <text evidence="8">The sequence shown here is derived from an EMBL/GenBank/DDBJ whole genome shotgun (WGS) entry which is preliminary data.</text>
</comment>
<dbReference type="PANTHER" id="PTHR43199:SF1">
    <property type="entry name" value="GLUTATHIONE HYDROLASE PROENZYME"/>
    <property type="match status" value="1"/>
</dbReference>
<proteinExistence type="inferred from homology"/>
<evidence type="ECO:0000256" key="6">
    <source>
        <dbReference type="SAM" id="MobiDB-lite"/>
    </source>
</evidence>
<keyword evidence="7" id="KW-0732">Signal</keyword>
<dbReference type="InterPro" id="IPR051792">
    <property type="entry name" value="GGT_bact"/>
</dbReference>
<keyword evidence="5" id="KW-0175">Coiled coil</keyword>
<dbReference type="PANTHER" id="PTHR43199">
    <property type="entry name" value="GLUTATHIONE HYDROLASE"/>
    <property type="match status" value="1"/>
</dbReference>
<dbReference type="PRINTS" id="PR01210">
    <property type="entry name" value="GGTRANSPTASE"/>
</dbReference>
<dbReference type="GO" id="GO:0016787">
    <property type="term" value="F:hydrolase activity"/>
    <property type="evidence" value="ECO:0007669"/>
    <property type="project" value="UniProtKB-KW"/>
</dbReference>
<feature type="compositionally biased region" description="Pro residues" evidence="6">
    <location>
        <begin position="905"/>
        <end position="919"/>
    </location>
</feature>
<dbReference type="Proteomes" id="UP000660110">
    <property type="component" value="Unassembled WGS sequence"/>
</dbReference>
<feature type="region of interest" description="Disordered" evidence="6">
    <location>
        <begin position="860"/>
        <end position="930"/>
    </location>
</feature>
<dbReference type="InterPro" id="IPR043138">
    <property type="entry name" value="GGT_lsub"/>
</dbReference>
<keyword evidence="2" id="KW-0808">Transferase</keyword>
<gene>
    <name evidence="8" type="ORF">GCM10010954_18730</name>
</gene>
<protein>
    <recommendedName>
        <fullName evidence="10">Gamma-glutamyltransferase</fullName>
    </recommendedName>
</protein>
<comment type="similarity">
    <text evidence="1">Belongs to the gamma-glutamyltransferase family.</text>
</comment>
<feature type="chain" id="PRO_5037840121" description="Gamma-glutamyltransferase" evidence="7">
    <location>
        <begin position="29"/>
        <end position="930"/>
    </location>
</feature>
<reference evidence="8" key="1">
    <citation type="journal article" date="2014" name="Int. J. Syst. Evol. Microbiol.">
        <title>Complete genome sequence of Corynebacterium casei LMG S-19264T (=DSM 44701T), isolated from a smear-ripened cheese.</title>
        <authorList>
            <consortium name="US DOE Joint Genome Institute (JGI-PGF)"/>
            <person name="Walter F."/>
            <person name="Albersmeier A."/>
            <person name="Kalinowski J."/>
            <person name="Ruckert C."/>
        </authorList>
    </citation>
    <scope>NUCLEOTIDE SEQUENCE</scope>
    <source>
        <strain evidence="8">CGMCC 1.12153</strain>
    </source>
</reference>
<evidence type="ECO:0000256" key="4">
    <source>
        <dbReference type="ARBA" id="ARBA00023145"/>
    </source>
</evidence>
<reference evidence="8" key="2">
    <citation type="submission" date="2020-09" db="EMBL/GenBank/DDBJ databases">
        <authorList>
            <person name="Sun Q."/>
            <person name="Zhou Y."/>
        </authorList>
    </citation>
    <scope>NUCLEOTIDE SEQUENCE</scope>
    <source>
        <strain evidence="8">CGMCC 1.12153</strain>
    </source>
</reference>
<evidence type="ECO:0000256" key="1">
    <source>
        <dbReference type="ARBA" id="ARBA00009381"/>
    </source>
</evidence>
<dbReference type="RefSeq" id="WP_188377220.1">
    <property type="nucleotide sequence ID" value="NZ_BMEL01000002.1"/>
</dbReference>
<evidence type="ECO:0000313" key="8">
    <source>
        <dbReference type="EMBL" id="GGF20224.1"/>
    </source>
</evidence>
<organism evidence="8 9">
    <name type="scientific">Halobacillus andaensis</name>
    <dbReference type="NCBI Taxonomy" id="1176239"/>
    <lineage>
        <taxon>Bacteria</taxon>
        <taxon>Bacillati</taxon>
        <taxon>Bacillota</taxon>
        <taxon>Bacilli</taxon>
        <taxon>Bacillales</taxon>
        <taxon>Bacillaceae</taxon>
        <taxon>Halobacillus</taxon>
    </lineage>
</organism>
<evidence type="ECO:0000256" key="2">
    <source>
        <dbReference type="ARBA" id="ARBA00022679"/>
    </source>
</evidence>
<dbReference type="GO" id="GO:0016740">
    <property type="term" value="F:transferase activity"/>
    <property type="evidence" value="ECO:0007669"/>
    <property type="project" value="UniProtKB-KW"/>
</dbReference>
<evidence type="ECO:0008006" key="10">
    <source>
        <dbReference type="Google" id="ProtNLM"/>
    </source>
</evidence>